<evidence type="ECO:0000313" key="1">
    <source>
        <dbReference type="EMBL" id="CAG7837811.1"/>
    </source>
</evidence>
<dbReference type="Proteomes" id="UP000708208">
    <property type="component" value="Unassembled WGS sequence"/>
</dbReference>
<proteinExistence type="predicted"/>
<keyword evidence="2" id="KW-1185">Reference proteome</keyword>
<dbReference type="AlphaFoldDB" id="A0A8J2Q750"/>
<dbReference type="EMBL" id="CAJVCH010571544">
    <property type="protein sequence ID" value="CAG7837811.1"/>
    <property type="molecule type" value="Genomic_DNA"/>
</dbReference>
<comment type="caution">
    <text evidence="1">The sequence shown here is derived from an EMBL/GenBank/DDBJ whole genome shotgun (WGS) entry which is preliminary data.</text>
</comment>
<organism evidence="1 2">
    <name type="scientific">Allacma fusca</name>
    <dbReference type="NCBI Taxonomy" id="39272"/>
    <lineage>
        <taxon>Eukaryota</taxon>
        <taxon>Metazoa</taxon>
        <taxon>Ecdysozoa</taxon>
        <taxon>Arthropoda</taxon>
        <taxon>Hexapoda</taxon>
        <taxon>Collembola</taxon>
        <taxon>Symphypleona</taxon>
        <taxon>Sminthuridae</taxon>
        <taxon>Allacma</taxon>
    </lineage>
</organism>
<gene>
    <name evidence="1" type="ORF">AFUS01_LOCUS46864</name>
</gene>
<evidence type="ECO:0000313" key="2">
    <source>
        <dbReference type="Proteomes" id="UP000708208"/>
    </source>
</evidence>
<accession>A0A8J2Q750</accession>
<protein>
    <submittedName>
        <fullName evidence="1">Uncharacterized protein</fullName>
    </submittedName>
</protein>
<name>A0A8J2Q750_9HEXA</name>
<reference evidence="1" key="1">
    <citation type="submission" date="2021-06" db="EMBL/GenBank/DDBJ databases">
        <authorList>
            <person name="Hodson N. C."/>
            <person name="Mongue J. A."/>
            <person name="Jaron S. K."/>
        </authorList>
    </citation>
    <scope>NUCLEOTIDE SEQUENCE</scope>
</reference>
<sequence>MKVKETLLDKYRPRRKVIIIISFMNFLSWKGTQLGGSIKWNAKCNYDVTPIIVRVHVTQKLDTRLCGPVPRYLSLPGSEASCNNSENKIAIHDEDVPIL</sequence>